<dbReference type="PRINTS" id="PR00038">
    <property type="entry name" value="HTHLUXR"/>
</dbReference>
<dbReference type="Proteomes" id="UP000199207">
    <property type="component" value="Unassembled WGS sequence"/>
</dbReference>
<dbReference type="EMBL" id="FOLM01000007">
    <property type="protein sequence ID" value="SFC88851.1"/>
    <property type="molecule type" value="Genomic_DNA"/>
</dbReference>
<dbReference type="PANTHER" id="PTHR16305:SF35">
    <property type="entry name" value="TRANSCRIPTIONAL ACTIVATOR DOMAIN"/>
    <property type="match status" value="1"/>
</dbReference>
<accession>A0A1I1MU10</accession>
<dbReference type="SMART" id="SM00421">
    <property type="entry name" value="HTH_LUXR"/>
    <property type="match status" value="1"/>
</dbReference>
<evidence type="ECO:0000256" key="1">
    <source>
        <dbReference type="ARBA" id="ARBA00022741"/>
    </source>
</evidence>
<gene>
    <name evidence="4" type="ORF">SAMN05421773_10762</name>
</gene>
<dbReference type="GO" id="GO:0006355">
    <property type="term" value="P:regulation of DNA-templated transcription"/>
    <property type="evidence" value="ECO:0007669"/>
    <property type="project" value="InterPro"/>
</dbReference>
<dbReference type="InterPro" id="IPR041664">
    <property type="entry name" value="AAA_16"/>
</dbReference>
<keyword evidence="2" id="KW-0067">ATP-binding</keyword>
<dbReference type="Pfam" id="PF00196">
    <property type="entry name" value="GerE"/>
    <property type="match status" value="1"/>
</dbReference>
<dbReference type="GO" id="GO:0005524">
    <property type="term" value="F:ATP binding"/>
    <property type="evidence" value="ECO:0007669"/>
    <property type="project" value="UniProtKB-KW"/>
</dbReference>
<dbReference type="AlphaFoldDB" id="A0A1I1MU10"/>
<dbReference type="STRING" id="910347.SAMN05421773_10762"/>
<feature type="domain" description="HTH luxR-type" evidence="3">
    <location>
        <begin position="893"/>
        <end position="958"/>
    </location>
</feature>
<evidence type="ECO:0000313" key="5">
    <source>
        <dbReference type="Proteomes" id="UP000199207"/>
    </source>
</evidence>
<dbReference type="Gene3D" id="1.10.10.10">
    <property type="entry name" value="Winged helix-like DNA-binding domain superfamily/Winged helix DNA-binding domain"/>
    <property type="match status" value="1"/>
</dbReference>
<dbReference type="SUPFAM" id="SSF48452">
    <property type="entry name" value="TPR-like"/>
    <property type="match status" value="1"/>
</dbReference>
<dbReference type="PROSITE" id="PS50043">
    <property type="entry name" value="HTH_LUXR_2"/>
    <property type="match status" value="1"/>
</dbReference>
<dbReference type="CDD" id="cd06170">
    <property type="entry name" value="LuxR_C_like"/>
    <property type="match status" value="1"/>
</dbReference>
<evidence type="ECO:0000313" key="4">
    <source>
        <dbReference type="EMBL" id="SFC88851.1"/>
    </source>
</evidence>
<evidence type="ECO:0000259" key="3">
    <source>
        <dbReference type="PROSITE" id="PS50043"/>
    </source>
</evidence>
<dbReference type="Pfam" id="PF13191">
    <property type="entry name" value="AAA_16"/>
    <property type="match status" value="1"/>
</dbReference>
<reference evidence="4 5" key="1">
    <citation type="submission" date="2016-10" db="EMBL/GenBank/DDBJ databases">
        <authorList>
            <person name="de Groot N.N."/>
        </authorList>
    </citation>
    <scope>NUCLEOTIDE SEQUENCE [LARGE SCALE GENOMIC DNA]</scope>
    <source>
        <strain evidence="4 5">CGMCC 4.5739</strain>
    </source>
</reference>
<dbReference type="InterPro" id="IPR036388">
    <property type="entry name" value="WH-like_DNA-bd_sf"/>
</dbReference>
<name>A0A1I1MU10_9ACTN</name>
<keyword evidence="5" id="KW-1185">Reference proteome</keyword>
<dbReference type="GO" id="GO:0005737">
    <property type="term" value="C:cytoplasm"/>
    <property type="evidence" value="ECO:0007669"/>
    <property type="project" value="TreeGrafter"/>
</dbReference>
<dbReference type="PANTHER" id="PTHR16305">
    <property type="entry name" value="TESTICULAR SOLUBLE ADENYLYL CYCLASE"/>
    <property type="match status" value="1"/>
</dbReference>
<keyword evidence="1" id="KW-0547">Nucleotide-binding</keyword>
<dbReference type="SUPFAM" id="SSF46894">
    <property type="entry name" value="C-terminal effector domain of the bipartite response regulators"/>
    <property type="match status" value="1"/>
</dbReference>
<dbReference type="InterPro" id="IPR016032">
    <property type="entry name" value="Sig_transdc_resp-reg_C-effctor"/>
</dbReference>
<dbReference type="InterPro" id="IPR027417">
    <property type="entry name" value="P-loop_NTPase"/>
</dbReference>
<dbReference type="GO" id="GO:0003677">
    <property type="term" value="F:DNA binding"/>
    <property type="evidence" value="ECO:0007669"/>
    <property type="project" value="InterPro"/>
</dbReference>
<dbReference type="Gene3D" id="1.25.40.10">
    <property type="entry name" value="Tetratricopeptide repeat domain"/>
    <property type="match status" value="1"/>
</dbReference>
<dbReference type="SUPFAM" id="SSF52540">
    <property type="entry name" value="P-loop containing nucleoside triphosphate hydrolases"/>
    <property type="match status" value="1"/>
</dbReference>
<protein>
    <submittedName>
        <fullName evidence="4">Regulatory protein, luxR family</fullName>
    </submittedName>
</protein>
<dbReference type="InterPro" id="IPR000792">
    <property type="entry name" value="Tscrpt_reg_LuxR_C"/>
</dbReference>
<dbReference type="GO" id="GO:0004016">
    <property type="term" value="F:adenylate cyclase activity"/>
    <property type="evidence" value="ECO:0007669"/>
    <property type="project" value="TreeGrafter"/>
</dbReference>
<sequence>MLNGTARSQGHAVFLAGEGGIGKSRLAAETAGVAFDQGMRVLRGRSSTIGPVVPLRPLAEALLPLFRGAEPLEALDDPHLAPYQPVLGRLVPDLGESAGDGANDNTSMVVLGEALLRLLAALGRNRGTLLVMEDLHDADTETLAVIEYLTDNLAHLPVLVLATVRVEACPAMDLARAAARRRAGTLLRLPLLRRPDVARMAGSCLDVPPDQVPREALDRLWSDSVGNPFLVEELLQSMLSSGALVRSGDGWRAVGDLRSEVASALMWGTVHRIDRLGPQATMLLSAAAVLGRRFSLSVLQRITGLDDRSLLSHLHAGVAAQLVVADEPAPDWYAFRHPLTVEAMLAQLTPISRAELSQRAAEAIEAIHPELPGEWCPLAAGLHAAAGNSSRAGRLFTTAGRRALADGAVGSAISLLGRAQNLLAGGTGPADPGARAEALEGLIPALAEAGDFTRAYSLAGSARELVRAGLSAPRVAALHTKLAKAAHIAGRWAEGNDQIEQARSLLGPDPDERHTAPIDVVAAYLALDTPGPDRTRHAEALARRAVEAAERHRLPQVACEAWQMLGVLARRRDLAEATSCSRQALRLAEKHDLPIQQLYALVRIGGDRWLAEGDSGGLASARAEAKRLGAVTVMYTVDSILLLHAVLRGRFAEALRDSEECLSTTSRMRLAPIVRYVLMARATAAAHRADREAMDRELAAFEHWNVKGAQEEGLAIGLARVFCALLEEDRPGARRELAALIAMEEANPSVFHLGGRHGLGLLLHVLAGTAGREEFRRLADTAVGRMRWNRQFTLLADAVLLGREGHPDRALAAVRRAQEAAEPYPTARHLGLRLLGEEAMSAGWGDPVGWLRRAEHFFQESAIVTAAGACRALLRQVGAPVHQHRTGTDRIPLQLRAQGVTVREWEVFQLLRERLGNKDIARRLHISPRTVEKHVANLISKTSQDSREAVCDLSAALTPAPDPPDPR</sequence>
<proteinExistence type="predicted"/>
<organism evidence="4 5">
    <name type="scientific">Streptomyces aidingensis</name>
    <dbReference type="NCBI Taxonomy" id="910347"/>
    <lineage>
        <taxon>Bacteria</taxon>
        <taxon>Bacillati</taxon>
        <taxon>Actinomycetota</taxon>
        <taxon>Actinomycetes</taxon>
        <taxon>Kitasatosporales</taxon>
        <taxon>Streptomycetaceae</taxon>
        <taxon>Streptomyces</taxon>
    </lineage>
</organism>
<dbReference type="InterPro" id="IPR011990">
    <property type="entry name" value="TPR-like_helical_dom_sf"/>
</dbReference>
<evidence type="ECO:0000256" key="2">
    <source>
        <dbReference type="ARBA" id="ARBA00022840"/>
    </source>
</evidence>